<dbReference type="EMBL" id="JADGJQ010000003">
    <property type="protein sequence ID" value="KAJ3184599.1"/>
    <property type="molecule type" value="Genomic_DNA"/>
</dbReference>
<name>A0AAD5TT59_9FUNG</name>
<gene>
    <name evidence="6" type="primary">PPX1</name>
    <name evidence="6" type="ORF">HDU87_004001</name>
</gene>
<evidence type="ECO:0000256" key="3">
    <source>
        <dbReference type="ARBA" id="ARBA00022801"/>
    </source>
</evidence>
<dbReference type="AlphaFoldDB" id="A0AAD5TT59"/>
<dbReference type="InterPro" id="IPR001667">
    <property type="entry name" value="DDH_dom"/>
</dbReference>
<evidence type="ECO:0000256" key="1">
    <source>
        <dbReference type="ARBA" id="ARBA00001936"/>
    </source>
</evidence>
<dbReference type="InterPro" id="IPR004097">
    <property type="entry name" value="DHHA2"/>
</dbReference>
<organism evidence="6 7">
    <name type="scientific">Geranomyces variabilis</name>
    <dbReference type="NCBI Taxonomy" id="109894"/>
    <lineage>
        <taxon>Eukaryota</taxon>
        <taxon>Fungi</taxon>
        <taxon>Fungi incertae sedis</taxon>
        <taxon>Chytridiomycota</taxon>
        <taxon>Chytridiomycota incertae sedis</taxon>
        <taxon>Chytridiomycetes</taxon>
        <taxon>Spizellomycetales</taxon>
        <taxon>Powellomycetaceae</taxon>
        <taxon>Geranomyces</taxon>
    </lineage>
</organism>
<dbReference type="Gene3D" id="3.10.310.20">
    <property type="entry name" value="DHHA2 domain"/>
    <property type="match status" value="1"/>
</dbReference>
<keyword evidence="7" id="KW-1185">Reference proteome</keyword>
<comment type="caution">
    <text evidence="6">The sequence shown here is derived from an EMBL/GenBank/DDBJ whole genome shotgun (WGS) entry which is preliminary data.</text>
</comment>
<dbReference type="Proteomes" id="UP001212152">
    <property type="component" value="Unassembled WGS sequence"/>
</dbReference>
<keyword evidence="3" id="KW-0378">Hydrolase</keyword>
<reference evidence="6" key="1">
    <citation type="submission" date="2020-05" db="EMBL/GenBank/DDBJ databases">
        <title>Phylogenomic resolution of chytrid fungi.</title>
        <authorList>
            <person name="Stajich J.E."/>
            <person name="Amses K."/>
            <person name="Simmons R."/>
            <person name="Seto K."/>
            <person name="Myers J."/>
            <person name="Bonds A."/>
            <person name="Quandt C.A."/>
            <person name="Barry K."/>
            <person name="Liu P."/>
            <person name="Grigoriev I."/>
            <person name="Longcore J.E."/>
            <person name="James T.Y."/>
        </authorList>
    </citation>
    <scope>NUCLEOTIDE SEQUENCE</scope>
    <source>
        <strain evidence="6">JEL0379</strain>
    </source>
</reference>
<dbReference type="SMART" id="SM01131">
    <property type="entry name" value="DHHA2"/>
    <property type="match status" value="1"/>
</dbReference>
<evidence type="ECO:0000256" key="2">
    <source>
        <dbReference type="ARBA" id="ARBA00022723"/>
    </source>
</evidence>
<evidence type="ECO:0000259" key="5">
    <source>
        <dbReference type="SMART" id="SM01131"/>
    </source>
</evidence>
<dbReference type="InterPro" id="IPR038222">
    <property type="entry name" value="DHHA2_dom_sf"/>
</dbReference>
<evidence type="ECO:0000256" key="4">
    <source>
        <dbReference type="ARBA" id="ARBA00023211"/>
    </source>
</evidence>
<dbReference type="SUPFAM" id="SSF64182">
    <property type="entry name" value="DHH phosphoesterases"/>
    <property type="match status" value="1"/>
</dbReference>
<keyword evidence="2" id="KW-0479">Metal-binding</keyword>
<proteinExistence type="predicted"/>
<dbReference type="GO" id="GO:0005737">
    <property type="term" value="C:cytoplasm"/>
    <property type="evidence" value="ECO:0007669"/>
    <property type="project" value="InterPro"/>
</dbReference>
<dbReference type="PANTHER" id="PTHR12112">
    <property type="entry name" value="BNIP - RELATED"/>
    <property type="match status" value="1"/>
</dbReference>
<dbReference type="Pfam" id="PF02833">
    <property type="entry name" value="DHHA2"/>
    <property type="match status" value="1"/>
</dbReference>
<dbReference type="InterPro" id="IPR038763">
    <property type="entry name" value="DHH_sf"/>
</dbReference>
<dbReference type="PANTHER" id="PTHR12112:SF39">
    <property type="entry name" value="EG:152A3.5 PROTEIN (FBGN0003116_PN PROTEIN)"/>
    <property type="match status" value="1"/>
</dbReference>
<sequence>MAAVTSRLARFLARTKTVLGSPAASQPVTVVIGNEAADLDSLISAVSYAYLKSNTTAKSTGREYIPVVGIPRCDFALRTECPFTLRTAFPTVDMEAALTFLDEIDLDALLAADRLEMVLVDHNKLAPSLERFASAVVGIIDHHADEELYGNADPRVIRVVGSATSLIAEKWIDAGVADEHMEPGLATAMIAAVLIDTVNLVEEYARVTDDDRRAVEFLLPFARDVAKTVSGPPVAASLATDTDQSFLKSLYAGVHHAKVSISALSAVDLLRKDYKEWVIAGYRLGISSVSWHVGGSTGWAARDGFSNLRAACSKFAAERDLDLHVVMTAFDFSSGNSTAEPARGFERELLVNFCGKLADDAGKASAVLAELEKQTDQLELQLVEEPDAGTSRLYLQHNIRSSRKQVQPIVERILAHL</sequence>
<feature type="domain" description="DHHA2" evidence="5">
    <location>
        <begin position="251"/>
        <end position="414"/>
    </location>
</feature>
<dbReference type="GO" id="GO:0004309">
    <property type="term" value="F:exopolyphosphatase activity"/>
    <property type="evidence" value="ECO:0007669"/>
    <property type="project" value="TreeGrafter"/>
</dbReference>
<comment type="cofactor">
    <cofactor evidence="1">
        <name>Mn(2+)</name>
        <dbReference type="ChEBI" id="CHEBI:29035"/>
    </cofactor>
</comment>
<protein>
    <submittedName>
        <fullName evidence="6">Exopolyphosphatase</fullName>
    </submittedName>
</protein>
<dbReference type="Gene3D" id="3.90.1640.10">
    <property type="entry name" value="inorganic pyrophosphatase (n-terminal core)"/>
    <property type="match status" value="1"/>
</dbReference>
<accession>A0AAD5TT59</accession>
<evidence type="ECO:0000313" key="6">
    <source>
        <dbReference type="EMBL" id="KAJ3184599.1"/>
    </source>
</evidence>
<keyword evidence="4" id="KW-0464">Manganese</keyword>
<evidence type="ECO:0000313" key="7">
    <source>
        <dbReference type="Proteomes" id="UP001212152"/>
    </source>
</evidence>
<dbReference type="Pfam" id="PF01368">
    <property type="entry name" value="DHH"/>
    <property type="match status" value="1"/>
</dbReference>
<dbReference type="GO" id="GO:0046872">
    <property type="term" value="F:metal ion binding"/>
    <property type="evidence" value="ECO:0007669"/>
    <property type="project" value="UniProtKB-KW"/>
</dbReference>